<name>A0A098GG63_LEGMI</name>
<dbReference type="GO" id="GO:0046872">
    <property type="term" value="F:metal ion binding"/>
    <property type="evidence" value="ECO:0007669"/>
    <property type="project" value="UniProtKB-KW"/>
</dbReference>
<keyword evidence="6 13" id="KW-0812">Transmembrane</keyword>
<evidence type="ECO:0000256" key="7">
    <source>
        <dbReference type="ARBA" id="ARBA00022723"/>
    </source>
</evidence>
<proteinExistence type="inferred from homology"/>
<dbReference type="RefSeq" id="WP_045098882.1">
    <property type="nucleotide sequence ID" value="NZ_CP020614.1"/>
</dbReference>
<dbReference type="InterPro" id="IPR008915">
    <property type="entry name" value="Peptidase_M50"/>
</dbReference>
<accession>A0A098GG63</accession>
<evidence type="ECO:0000313" key="16">
    <source>
        <dbReference type="EMBL" id="SCX79554.1"/>
    </source>
</evidence>
<dbReference type="PANTHER" id="PTHR35864">
    <property type="entry name" value="ZINC METALLOPROTEASE MJ0611-RELATED"/>
    <property type="match status" value="1"/>
</dbReference>
<dbReference type="PANTHER" id="PTHR35864:SF1">
    <property type="entry name" value="ZINC METALLOPROTEASE YWHC-RELATED"/>
    <property type="match status" value="1"/>
</dbReference>
<evidence type="ECO:0000256" key="10">
    <source>
        <dbReference type="ARBA" id="ARBA00022989"/>
    </source>
</evidence>
<reference evidence="15" key="2">
    <citation type="submission" date="2014-09" db="EMBL/GenBank/DDBJ databases">
        <authorList>
            <person name="GOMEZ-VALERO Laura"/>
        </authorList>
    </citation>
    <scope>NUCLEOTIDE SEQUENCE</scope>
    <source>
        <strain evidence="15">ATCC33218</strain>
    </source>
</reference>
<dbReference type="PATRIC" id="fig|451.8.peg.1831"/>
<dbReference type="InterPro" id="IPR044537">
    <property type="entry name" value="Rip2-like"/>
</dbReference>
<keyword evidence="8" id="KW-0378">Hydrolase</keyword>
<reference evidence="16 18" key="3">
    <citation type="submission" date="2016-10" db="EMBL/GenBank/DDBJ databases">
        <authorList>
            <person name="Varghese N."/>
            <person name="Submissions S."/>
        </authorList>
    </citation>
    <scope>NUCLEOTIDE SEQUENCE [LARGE SCALE GENOMIC DNA]</scope>
    <source>
        <strain evidence="16 18">ATCC 33218</strain>
    </source>
</reference>
<sequence>MLELSTVQRIVIWILPVLFAITIHEAAHAWVASRFGDTTAKMLGRLSFNPLKHIDLIGTILVPIIVLLLSQFSFVFGWAKPVPINASLLRNPRRDLALATAAGPLSNLIMALLWAICLKLGIALNPLTSSAALFMVLTGQAGVIINFVLAYLNLVPIPPLDGSRIVASLLPLKQAIQYQKIEPYGFFILLALIFTGALGWFILPLLRWSMAGIYALFGI</sequence>
<dbReference type="STRING" id="451.B6N58_09690"/>
<comment type="similarity">
    <text evidence="3">Belongs to the peptidase M50B family.</text>
</comment>
<dbReference type="OrthoDB" id="9800627at2"/>
<dbReference type="GO" id="GO:0008237">
    <property type="term" value="F:metallopeptidase activity"/>
    <property type="evidence" value="ECO:0007669"/>
    <property type="project" value="UniProtKB-KW"/>
</dbReference>
<evidence type="ECO:0000259" key="14">
    <source>
        <dbReference type="Pfam" id="PF02163"/>
    </source>
</evidence>
<evidence type="ECO:0000256" key="3">
    <source>
        <dbReference type="ARBA" id="ARBA00007931"/>
    </source>
</evidence>
<feature type="transmembrane region" description="Helical" evidence="13">
    <location>
        <begin position="96"/>
        <end position="118"/>
    </location>
</feature>
<feature type="transmembrane region" description="Helical" evidence="13">
    <location>
        <begin position="54"/>
        <end position="76"/>
    </location>
</feature>
<dbReference type="CDD" id="cd06158">
    <property type="entry name" value="S2P-M50_like_1"/>
    <property type="match status" value="1"/>
</dbReference>
<feature type="transmembrane region" description="Helical" evidence="13">
    <location>
        <begin position="12"/>
        <end position="33"/>
    </location>
</feature>
<keyword evidence="10 13" id="KW-1133">Transmembrane helix</keyword>
<evidence type="ECO:0000256" key="4">
    <source>
        <dbReference type="ARBA" id="ARBA00022475"/>
    </source>
</evidence>
<evidence type="ECO:0000256" key="1">
    <source>
        <dbReference type="ARBA" id="ARBA00001947"/>
    </source>
</evidence>
<evidence type="ECO:0000256" key="12">
    <source>
        <dbReference type="ARBA" id="ARBA00023136"/>
    </source>
</evidence>
<reference evidence="17" key="1">
    <citation type="submission" date="2014-09" db="EMBL/GenBank/DDBJ databases">
        <authorList>
            <person name="Gomez-Valero L."/>
        </authorList>
    </citation>
    <scope>NUCLEOTIDE SEQUENCE [LARGE SCALE GENOMIC DNA]</scope>
    <source>
        <strain evidence="17">ATCC33218</strain>
    </source>
</reference>
<evidence type="ECO:0000256" key="8">
    <source>
        <dbReference type="ARBA" id="ARBA00022801"/>
    </source>
</evidence>
<comment type="subcellular location">
    <subcellularLocation>
        <location evidence="2">Cell membrane</location>
        <topology evidence="2">Multi-pass membrane protein</topology>
    </subcellularLocation>
</comment>
<evidence type="ECO:0000313" key="15">
    <source>
        <dbReference type="EMBL" id="CEG60476.1"/>
    </source>
</evidence>
<evidence type="ECO:0000256" key="5">
    <source>
        <dbReference type="ARBA" id="ARBA00022670"/>
    </source>
</evidence>
<feature type="domain" description="Peptidase M50" evidence="14">
    <location>
        <begin position="140"/>
        <end position="194"/>
    </location>
</feature>
<evidence type="ECO:0000313" key="17">
    <source>
        <dbReference type="Proteomes" id="UP000032414"/>
    </source>
</evidence>
<keyword evidence="9" id="KW-0862">Zinc</keyword>
<gene>
    <name evidence="15" type="ORF">LMI_1162</name>
    <name evidence="16" type="ORF">SAMN02982997_00055</name>
</gene>
<dbReference type="AlphaFoldDB" id="A0A098GG63"/>
<evidence type="ECO:0000256" key="11">
    <source>
        <dbReference type="ARBA" id="ARBA00023049"/>
    </source>
</evidence>
<keyword evidence="5 16" id="KW-0645">Protease</keyword>
<feature type="transmembrane region" description="Helical" evidence="13">
    <location>
        <begin position="130"/>
        <end position="152"/>
    </location>
</feature>
<dbReference type="HOGENOM" id="CLU_086979_0_0_6"/>
<keyword evidence="7" id="KW-0479">Metal-binding</keyword>
<organism evidence="15 17">
    <name type="scientific">Legionella micdadei</name>
    <name type="common">Tatlockia micdadei</name>
    <dbReference type="NCBI Taxonomy" id="451"/>
    <lineage>
        <taxon>Bacteria</taxon>
        <taxon>Pseudomonadati</taxon>
        <taxon>Pseudomonadota</taxon>
        <taxon>Gammaproteobacteria</taxon>
        <taxon>Legionellales</taxon>
        <taxon>Legionellaceae</taxon>
        <taxon>Legionella</taxon>
    </lineage>
</organism>
<evidence type="ECO:0000256" key="9">
    <source>
        <dbReference type="ARBA" id="ARBA00022833"/>
    </source>
</evidence>
<dbReference type="EMBL" id="FMVN01000001">
    <property type="protein sequence ID" value="SCX79554.1"/>
    <property type="molecule type" value="Genomic_DNA"/>
</dbReference>
<keyword evidence="11" id="KW-0482">Metalloprotease</keyword>
<feature type="transmembrane region" description="Helical" evidence="13">
    <location>
        <begin position="184"/>
        <end position="206"/>
    </location>
</feature>
<protein>
    <submittedName>
        <fullName evidence="15">M50 family peptidase</fullName>
    </submittedName>
    <submittedName>
        <fullName evidence="16">Zn-dependent protease (Includes SpoIVFB)</fullName>
    </submittedName>
</protein>
<keyword evidence="18" id="KW-1185">Reference proteome</keyword>
<dbReference type="InterPro" id="IPR052348">
    <property type="entry name" value="Metallopeptidase_M50B"/>
</dbReference>
<dbReference type="Proteomes" id="UP000182998">
    <property type="component" value="Unassembled WGS sequence"/>
</dbReference>
<dbReference type="EMBL" id="LN614830">
    <property type="protein sequence ID" value="CEG60476.1"/>
    <property type="molecule type" value="Genomic_DNA"/>
</dbReference>
<dbReference type="KEGG" id="tmc:LMI_1162"/>
<dbReference type="Proteomes" id="UP000032414">
    <property type="component" value="Chromosome I"/>
</dbReference>
<evidence type="ECO:0000313" key="18">
    <source>
        <dbReference type="Proteomes" id="UP000182998"/>
    </source>
</evidence>
<dbReference type="Pfam" id="PF02163">
    <property type="entry name" value="Peptidase_M50"/>
    <property type="match status" value="1"/>
</dbReference>
<evidence type="ECO:0000256" key="6">
    <source>
        <dbReference type="ARBA" id="ARBA00022692"/>
    </source>
</evidence>
<keyword evidence="4" id="KW-1003">Cell membrane</keyword>
<dbReference type="GO" id="GO:0006508">
    <property type="term" value="P:proteolysis"/>
    <property type="evidence" value="ECO:0007669"/>
    <property type="project" value="UniProtKB-KW"/>
</dbReference>
<evidence type="ECO:0000256" key="2">
    <source>
        <dbReference type="ARBA" id="ARBA00004651"/>
    </source>
</evidence>
<comment type="cofactor">
    <cofactor evidence="1">
        <name>Zn(2+)</name>
        <dbReference type="ChEBI" id="CHEBI:29105"/>
    </cofactor>
</comment>
<keyword evidence="12 13" id="KW-0472">Membrane</keyword>
<dbReference type="GO" id="GO:0005886">
    <property type="term" value="C:plasma membrane"/>
    <property type="evidence" value="ECO:0007669"/>
    <property type="project" value="UniProtKB-SubCell"/>
</dbReference>
<evidence type="ECO:0000256" key="13">
    <source>
        <dbReference type="SAM" id="Phobius"/>
    </source>
</evidence>